<dbReference type="InParanoid" id="A0EDD4"/>
<proteinExistence type="predicted"/>
<evidence type="ECO:0000313" key="1">
    <source>
        <dbReference type="EMBL" id="CAK93301.1"/>
    </source>
</evidence>
<evidence type="ECO:0000313" key="2">
    <source>
        <dbReference type="Proteomes" id="UP000000600"/>
    </source>
</evidence>
<reference evidence="1 2" key="1">
    <citation type="journal article" date="2006" name="Nature">
        <title>Global trends of whole-genome duplications revealed by the ciliate Paramecium tetraurelia.</title>
        <authorList>
            <consortium name="Genoscope"/>
            <person name="Aury J.-M."/>
            <person name="Jaillon O."/>
            <person name="Duret L."/>
            <person name="Noel B."/>
            <person name="Jubin C."/>
            <person name="Porcel B.M."/>
            <person name="Segurens B."/>
            <person name="Daubin V."/>
            <person name="Anthouard V."/>
            <person name="Aiach N."/>
            <person name="Arnaiz O."/>
            <person name="Billaut A."/>
            <person name="Beisson J."/>
            <person name="Blanc I."/>
            <person name="Bouhouche K."/>
            <person name="Camara F."/>
            <person name="Duharcourt S."/>
            <person name="Guigo R."/>
            <person name="Gogendeau D."/>
            <person name="Katinka M."/>
            <person name="Keller A.-M."/>
            <person name="Kissmehl R."/>
            <person name="Klotz C."/>
            <person name="Koll F."/>
            <person name="Le Moue A."/>
            <person name="Lepere C."/>
            <person name="Malinsky S."/>
            <person name="Nowacki M."/>
            <person name="Nowak J.K."/>
            <person name="Plattner H."/>
            <person name="Poulain J."/>
            <person name="Ruiz F."/>
            <person name="Serrano V."/>
            <person name="Zagulski M."/>
            <person name="Dessen P."/>
            <person name="Betermier M."/>
            <person name="Weissenbach J."/>
            <person name="Scarpelli C."/>
            <person name="Schachter V."/>
            <person name="Sperling L."/>
            <person name="Meyer E."/>
            <person name="Cohen J."/>
            <person name="Wincker P."/>
        </authorList>
    </citation>
    <scope>NUCLEOTIDE SEQUENCE [LARGE SCALE GENOMIC DNA]</scope>
    <source>
        <strain evidence="1 2">Stock d4-2</strain>
    </source>
</reference>
<dbReference type="Proteomes" id="UP000000600">
    <property type="component" value="Unassembled WGS sequence"/>
</dbReference>
<dbReference type="AlphaFoldDB" id="A0EDD4"/>
<dbReference type="KEGG" id="ptm:GSPATT00004170001"/>
<dbReference type="RefSeq" id="XP_001460698.1">
    <property type="nucleotide sequence ID" value="XM_001460661.1"/>
</dbReference>
<keyword evidence="2" id="KW-1185">Reference proteome</keyword>
<accession>A0EDD4</accession>
<organism evidence="1 2">
    <name type="scientific">Paramecium tetraurelia</name>
    <dbReference type="NCBI Taxonomy" id="5888"/>
    <lineage>
        <taxon>Eukaryota</taxon>
        <taxon>Sar</taxon>
        <taxon>Alveolata</taxon>
        <taxon>Ciliophora</taxon>
        <taxon>Intramacronucleata</taxon>
        <taxon>Oligohymenophorea</taxon>
        <taxon>Peniculida</taxon>
        <taxon>Parameciidae</taxon>
        <taxon>Paramecium</taxon>
    </lineage>
</organism>
<name>A0EDD4_PARTE</name>
<dbReference type="EMBL" id="CT868671">
    <property type="protein sequence ID" value="CAK93301.1"/>
    <property type="molecule type" value="Genomic_DNA"/>
</dbReference>
<gene>
    <name evidence="1" type="ORF">GSPATT00004170001</name>
</gene>
<dbReference type="GeneID" id="5046483"/>
<dbReference type="OMA" id="LKQSKMQ"/>
<protein>
    <submittedName>
        <fullName evidence="1">Uncharacterized protein</fullName>
    </submittedName>
</protein>
<dbReference type="HOGENOM" id="CLU_2311612_0_0_1"/>
<dbReference type="OrthoDB" id="297818at2759"/>
<sequence>MRYLESLIFRQTEQQANALNREFKTSLHKIKQELKEQLPEEITQNPHLQLQLKDYRKSNSNQQANTIYGSDTLVSLIQERNRLKESKMQKDRLNDFTRKL</sequence>